<evidence type="ECO:0000313" key="8">
    <source>
        <dbReference type="EMBL" id="ACD96627.1"/>
    </source>
</evidence>
<organism evidence="8 9">
    <name type="scientific">Trichlorobacter lovleyi (strain ATCC BAA-1151 / DSM 17278 / SZ)</name>
    <name type="common">Geobacter lovleyi</name>
    <dbReference type="NCBI Taxonomy" id="398767"/>
    <lineage>
        <taxon>Bacteria</taxon>
        <taxon>Pseudomonadati</taxon>
        <taxon>Thermodesulfobacteriota</taxon>
        <taxon>Desulfuromonadia</taxon>
        <taxon>Geobacterales</taxon>
        <taxon>Geobacteraceae</taxon>
        <taxon>Trichlorobacter</taxon>
    </lineage>
</organism>
<name>B3E8F1_TRIL1</name>
<dbReference type="STRING" id="398767.Glov_2920"/>
<evidence type="ECO:0000256" key="6">
    <source>
        <dbReference type="ARBA" id="ARBA00023211"/>
    </source>
</evidence>
<dbReference type="KEGG" id="glo:Glov_2920"/>
<evidence type="ECO:0000256" key="4">
    <source>
        <dbReference type="ARBA" id="ARBA00022801"/>
    </source>
</evidence>
<accession>B3E8F1</accession>
<dbReference type="RefSeq" id="WP_012470952.1">
    <property type="nucleotide sequence ID" value="NC_010814.1"/>
</dbReference>
<keyword evidence="6" id="KW-0464">Manganese</keyword>
<dbReference type="EMBL" id="CP001089">
    <property type="protein sequence ID" value="ACD96627.1"/>
    <property type="molecule type" value="Genomic_DNA"/>
</dbReference>
<dbReference type="Gene3D" id="3.60.21.10">
    <property type="match status" value="1"/>
</dbReference>
<dbReference type="InterPro" id="IPR043461">
    <property type="entry name" value="LpxH-like"/>
</dbReference>
<keyword evidence="2" id="KW-0997">Cell inner membrane</keyword>
<dbReference type="Proteomes" id="UP000002420">
    <property type="component" value="Chromosome"/>
</dbReference>
<dbReference type="CDD" id="cd07398">
    <property type="entry name" value="MPP_YbbF-LpxH"/>
    <property type="match status" value="1"/>
</dbReference>
<dbReference type="GO" id="GO:0008758">
    <property type="term" value="F:UDP-2,3-diacylglucosamine hydrolase activity"/>
    <property type="evidence" value="ECO:0007669"/>
    <property type="project" value="TreeGrafter"/>
</dbReference>
<evidence type="ECO:0000256" key="1">
    <source>
        <dbReference type="ARBA" id="ARBA00022475"/>
    </source>
</evidence>
<dbReference type="OrthoDB" id="270739at2"/>
<dbReference type="PANTHER" id="PTHR34990">
    <property type="entry name" value="UDP-2,3-DIACYLGLUCOSAMINE HYDROLASE-RELATED"/>
    <property type="match status" value="1"/>
</dbReference>
<keyword evidence="4" id="KW-0378">Hydrolase</keyword>
<keyword evidence="3" id="KW-0479">Metal-binding</keyword>
<gene>
    <name evidence="8" type="ordered locus">Glov_2920</name>
</gene>
<evidence type="ECO:0000256" key="5">
    <source>
        <dbReference type="ARBA" id="ARBA00023136"/>
    </source>
</evidence>
<evidence type="ECO:0000313" key="9">
    <source>
        <dbReference type="Proteomes" id="UP000002420"/>
    </source>
</evidence>
<dbReference type="InterPro" id="IPR004843">
    <property type="entry name" value="Calcineurin-like_PHP"/>
</dbReference>
<dbReference type="PANTHER" id="PTHR34990:SF1">
    <property type="entry name" value="UDP-2,3-DIACYLGLUCOSAMINE HYDROLASE"/>
    <property type="match status" value="1"/>
</dbReference>
<keyword evidence="5" id="KW-0472">Membrane</keyword>
<keyword evidence="1" id="KW-1003">Cell membrane</keyword>
<protein>
    <submittedName>
        <fullName evidence="8">Metallophosphoesterase</fullName>
    </submittedName>
</protein>
<reference evidence="8 9" key="1">
    <citation type="submission" date="2008-05" db="EMBL/GenBank/DDBJ databases">
        <title>Complete sequence of chromosome of Geobacter lovleyi SZ.</title>
        <authorList>
            <consortium name="US DOE Joint Genome Institute"/>
            <person name="Lucas S."/>
            <person name="Copeland A."/>
            <person name="Lapidus A."/>
            <person name="Glavina del Rio T."/>
            <person name="Dalin E."/>
            <person name="Tice H."/>
            <person name="Bruce D."/>
            <person name="Goodwin L."/>
            <person name="Pitluck S."/>
            <person name="Chertkov O."/>
            <person name="Meincke L."/>
            <person name="Brettin T."/>
            <person name="Detter J.C."/>
            <person name="Han C."/>
            <person name="Tapia R."/>
            <person name="Kuske C.R."/>
            <person name="Schmutz J."/>
            <person name="Larimer F."/>
            <person name="Land M."/>
            <person name="Hauser L."/>
            <person name="Kyrpides N."/>
            <person name="Mikhailova N."/>
            <person name="Sung Y."/>
            <person name="Fletcher K.E."/>
            <person name="Ritalahti K.M."/>
            <person name="Loeffler F.E."/>
            <person name="Richardson P."/>
        </authorList>
    </citation>
    <scope>NUCLEOTIDE SEQUENCE [LARGE SCALE GENOMIC DNA]</scope>
    <source>
        <strain evidence="9">ATCC BAA-1151 / DSM 17278 / SZ</strain>
    </source>
</reference>
<keyword evidence="9" id="KW-1185">Reference proteome</keyword>
<dbReference type="eggNOG" id="COG2908">
    <property type="taxonomic scope" value="Bacteria"/>
</dbReference>
<feature type="domain" description="Calcineurin-like phosphoesterase" evidence="7">
    <location>
        <begin position="1"/>
        <end position="200"/>
    </location>
</feature>
<dbReference type="Pfam" id="PF00149">
    <property type="entry name" value="Metallophos"/>
    <property type="match status" value="1"/>
</dbReference>
<dbReference type="AlphaFoldDB" id="B3E8F1"/>
<dbReference type="HOGENOM" id="CLU_074586_1_0_7"/>
<proteinExistence type="predicted"/>
<dbReference type="GO" id="GO:0009245">
    <property type="term" value="P:lipid A biosynthetic process"/>
    <property type="evidence" value="ECO:0007669"/>
    <property type="project" value="TreeGrafter"/>
</dbReference>
<dbReference type="InterPro" id="IPR029052">
    <property type="entry name" value="Metallo-depent_PP-like"/>
</dbReference>
<evidence type="ECO:0000259" key="7">
    <source>
        <dbReference type="Pfam" id="PF00149"/>
    </source>
</evidence>
<sequence>MRAIFLADAHLHHPGDANYRLLLEFIRSLQGTTTTLCILGDLFDFRVGLPALAFPEQEPLLKALEELHAFGTRLIYLEGNHDFHLGADLGSRLEAEVHPGPVQLELQGKQVFLCHGDLINRADWRYRLLHRTLRNPLTLRFGRLLPAAVVQGLRSRLQHTSKQRYSRDRKRWDYSVMIRSYAASIRAQGAQALVLGHFHQPFIDQQDDFTLVSLGDWISHYSYAELVDGSFRLLTYPA</sequence>
<evidence type="ECO:0000256" key="3">
    <source>
        <dbReference type="ARBA" id="ARBA00022723"/>
    </source>
</evidence>
<dbReference type="GO" id="GO:0016020">
    <property type="term" value="C:membrane"/>
    <property type="evidence" value="ECO:0007669"/>
    <property type="project" value="GOC"/>
</dbReference>
<dbReference type="SUPFAM" id="SSF56300">
    <property type="entry name" value="Metallo-dependent phosphatases"/>
    <property type="match status" value="1"/>
</dbReference>
<evidence type="ECO:0000256" key="2">
    <source>
        <dbReference type="ARBA" id="ARBA00022519"/>
    </source>
</evidence>